<dbReference type="EMBL" id="BMHQ01000023">
    <property type="protein sequence ID" value="GGE29689.1"/>
    <property type="molecule type" value="Genomic_DNA"/>
</dbReference>
<dbReference type="Gene3D" id="2.40.30.10">
    <property type="entry name" value="Translation factors"/>
    <property type="match status" value="1"/>
</dbReference>
<accession>A0A8J2YAL7</accession>
<dbReference type="PANTHER" id="PTHR43644">
    <property type="entry name" value="NA(+)-TRANSLOCATING NADH-QUINONE REDUCTASE SUBUNIT"/>
    <property type="match status" value="1"/>
</dbReference>
<dbReference type="SUPFAM" id="SSF54292">
    <property type="entry name" value="2Fe-2S ferredoxin-like"/>
    <property type="match status" value="1"/>
</dbReference>
<dbReference type="InterPro" id="IPR001041">
    <property type="entry name" value="2Fe-2S_ferredoxin-type"/>
</dbReference>
<dbReference type="PROSITE" id="PS51384">
    <property type="entry name" value="FAD_FR"/>
    <property type="match status" value="1"/>
</dbReference>
<dbReference type="Pfam" id="PF00970">
    <property type="entry name" value="FAD_binding_6"/>
    <property type="match status" value="1"/>
</dbReference>
<dbReference type="GO" id="GO:0016491">
    <property type="term" value="F:oxidoreductase activity"/>
    <property type="evidence" value="ECO:0007669"/>
    <property type="project" value="InterPro"/>
</dbReference>
<dbReference type="InterPro" id="IPR012675">
    <property type="entry name" value="Beta-grasp_dom_sf"/>
</dbReference>
<dbReference type="PROSITE" id="PS00197">
    <property type="entry name" value="2FE2S_FER_1"/>
    <property type="match status" value="1"/>
</dbReference>
<feature type="domain" description="FAD-binding FR-type" evidence="6">
    <location>
        <begin position="103"/>
        <end position="204"/>
    </location>
</feature>
<dbReference type="InterPro" id="IPR001709">
    <property type="entry name" value="Flavoprot_Pyr_Nucl_cyt_Rdtase"/>
</dbReference>
<evidence type="ECO:0000313" key="7">
    <source>
        <dbReference type="EMBL" id="GGE29689.1"/>
    </source>
</evidence>
<proteinExistence type="predicted"/>
<evidence type="ECO:0000256" key="1">
    <source>
        <dbReference type="ARBA" id="ARBA00022448"/>
    </source>
</evidence>
<dbReference type="PANTHER" id="PTHR43644:SF1">
    <property type="entry name" value="NAD(P)H-FLAVIN REDUCTASE"/>
    <property type="match status" value="1"/>
</dbReference>
<feature type="domain" description="2Fe-2S ferredoxin-type" evidence="5">
    <location>
        <begin position="3"/>
        <end position="93"/>
    </location>
</feature>
<dbReference type="InterPro" id="IPR006058">
    <property type="entry name" value="2Fe2S_fd_BS"/>
</dbReference>
<dbReference type="Proteomes" id="UP000625210">
    <property type="component" value="Unassembled WGS sequence"/>
</dbReference>
<dbReference type="InterPro" id="IPR017927">
    <property type="entry name" value="FAD-bd_FR_type"/>
</dbReference>
<dbReference type="SUPFAM" id="SSF52343">
    <property type="entry name" value="Ferredoxin reductase-like, C-terminal NADP-linked domain"/>
    <property type="match status" value="1"/>
</dbReference>
<comment type="caution">
    <text evidence="7">The sequence shown here is derived from an EMBL/GenBank/DDBJ whole genome shotgun (WGS) entry which is preliminary data.</text>
</comment>
<dbReference type="PRINTS" id="PR00410">
    <property type="entry name" value="PHEHYDRXLASE"/>
</dbReference>
<name>A0A8J2YAL7_9BACL</name>
<protein>
    <submittedName>
        <fullName evidence="7">Oxidoreductase</fullName>
    </submittedName>
</protein>
<evidence type="ECO:0000256" key="2">
    <source>
        <dbReference type="ARBA" id="ARBA00022630"/>
    </source>
</evidence>
<gene>
    <name evidence="7" type="ORF">GCM10011571_34820</name>
</gene>
<sequence>MAYKVTFQPVGIEMEVEEGETILDAAFRQGIALMHGCKEGQCSACKSLLLDGDIELRDYSTFALPDFEKEEDHILLCRTEAFSDLEVELLQYDEEALKKSVPIKTFRTTVEEIESLTHDIRRLSLKLVEPKEITFHAGQFVDVYLPGEDVYRSYSMANPPSQSDRLEFMIKIFHGGKFSDYLDTKIQVGDTLEVRGPFGNCILNHESTGEILLVGGGSGMAPLWSILNDIVDKGIDRKVTFFYGVRSRRDLFYLDQFSRMEQRLPNFRFIPALSEPQQEDHWNGNTGLITDVMDRYLSGSNLSEAEAYLCGPAPMIDTAIPIIQNHGITSDRIFFDKFVPASN</sequence>
<reference evidence="7" key="2">
    <citation type="submission" date="2020-09" db="EMBL/GenBank/DDBJ databases">
        <authorList>
            <person name="Sun Q."/>
            <person name="Zhou Y."/>
        </authorList>
    </citation>
    <scope>NUCLEOTIDE SEQUENCE</scope>
    <source>
        <strain evidence="7">CGMCC 1.15179</strain>
    </source>
</reference>
<organism evidence="7 8">
    <name type="scientific">Marinithermofilum abyssi</name>
    <dbReference type="NCBI Taxonomy" id="1571185"/>
    <lineage>
        <taxon>Bacteria</taxon>
        <taxon>Bacillati</taxon>
        <taxon>Bacillota</taxon>
        <taxon>Bacilli</taxon>
        <taxon>Bacillales</taxon>
        <taxon>Thermoactinomycetaceae</taxon>
        <taxon>Marinithermofilum</taxon>
    </lineage>
</organism>
<reference evidence="7" key="1">
    <citation type="journal article" date="2014" name="Int. J. Syst. Evol. Microbiol.">
        <title>Complete genome sequence of Corynebacterium casei LMG S-19264T (=DSM 44701T), isolated from a smear-ripened cheese.</title>
        <authorList>
            <consortium name="US DOE Joint Genome Institute (JGI-PGF)"/>
            <person name="Walter F."/>
            <person name="Albersmeier A."/>
            <person name="Kalinowski J."/>
            <person name="Ruckert C."/>
        </authorList>
    </citation>
    <scope>NUCLEOTIDE SEQUENCE</scope>
    <source>
        <strain evidence="7">CGMCC 1.15179</strain>
    </source>
</reference>
<dbReference type="CDD" id="cd00207">
    <property type="entry name" value="fer2"/>
    <property type="match status" value="1"/>
</dbReference>
<dbReference type="PROSITE" id="PS51085">
    <property type="entry name" value="2FE2S_FER_2"/>
    <property type="match status" value="1"/>
</dbReference>
<dbReference type="InterPro" id="IPR039261">
    <property type="entry name" value="FNR_nucleotide-bd"/>
</dbReference>
<evidence type="ECO:0000256" key="3">
    <source>
        <dbReference type="ARBA" id="ARBA00022827"/>
    </source>
</evidence>
<dbReference type="Gene3D" id="3.40.50.80">
    <property type="entry name" value="Nucleotide-binding domain of ferredoxin-NADP reductase (FNR) module"/>
    <property type="match status" value="1"/>
</dbReference>
<dbReference type="AlphaFoldDB" id="A0A8J2YAL7"/>
<dbReference type="InterPro" id="IPR017938">
    <property type="entry name" value="Riboflavin_synthase-like_b-brl"/>
</dbReference>
<evidence type="ECO:0000256" key="4">
    <source>
        <dbReference type="ARBA" id="ARBA00023004"/>
    </source>
</evidence>
<dbReference type="PRINTS" id="PR00371">
    <property type="entry name" value="FPNCR"/>
</dbReference>
<dbReference type="Pfam" id="PF00111">
    <property type="entry name" value="Fer2"/>
    <property type="match status" value="1"/>
</dbReference>
<dbReference type="RefSeq" id="WP_229752071.1">
    <property type="nucleotide sequence ID" value="NZ_BMHQ01000023.1"/>
</dbReference>
<keyword evidence="3" id="KW-0274">FAD</keyword>
<keyword evidence="8" id="KW-1185">Reference proteome</keyword>
<keyword evidence="1" id="KW-0813">Transport</keyword>
<dbReference type="GO" id="GO:0051537">
    <property type="term" value="F:2 iron, 2 sulfur cluster binding"/>
    <property type="evidence" value="ECO:0007669"/>
    <property type="project" value="InterPro"/>
</dbReference>
<dbReference type="InterPro" id="IPR036010">
    <property type="entry name" value="2Fe-2S_ferredoxin-like_sf"/>
</dbReference>
<keyword evidence="2" id="KW-0285">Flavoprotein</keyword>
<dbReference type="Gene3D" id="3.10.20.30">
    <property type="match status" value="1"/>
</dbReference>
<dbReference type="SUPFAM" id="SSF63380">
    <property type="entry name" value="Riboflavin synthase domain-like"/>
    <property type="match status" value="1"/>
</dbReference>
<dbReference type="InterPro" id="IPR001433">
    <property type="entry name" value="OxRdtase_FAD/NAD-bd"/>
</dbReference>
<evidence type="ECO:0000313" key="8">
    <source>
        <dbReference type="Proteomes" id="UP000625210"/>
    </source>
</evidence>
<evidence type="ECO:0000259" key="6">
    <source>
        <dbReference type="PROSITE" id="PS51384"/>
    </source>
</evidence>
<dbReference type="InterPro" id="IPR008333">
    <property type="entry name" value="Cbr1-like_FAD-bd_dom"/>
</dbReference>
<dbReference type="Pfam" id="PF00175">
    <property type="entry name" value="NAD_binding_1"/>
    <property type="match status" value="1"/>
</dbReference>
<keyword evidence="4" id="KW-0408">Iron</keyword>
<evidence type="ECO:0000259" key="5">
    <source>
        <dbReference type="PROSITE" id="PS51085"/>
    </source>
</evidence>